<evidence type="ECO:0000313" key="4">
    <source>
        <dbReference type="EMBL" id="TFC21139.1"/>
    </source>
</evidence>
<keyword evidence="2" id="KW-0812">Transmembrane</keyword>
<dbReference type="PANTHER" id="PTHR43130:SF3">
    <property type="entry name" value="HTH-TYPE TRANSCRIPTIONAL REGULATOR RV1931C"/>
    <property type="match status" value="1"/>
</dbReference>
<keyword evidence="5" id="KW-1185">Reference proteome</keyword>
<feature type="transmembrane region" description="Helical" evidence="2">
    <location>
        <begin position="67"/>
        <end position="86"/>
    </location>
</feature>
<proteinExistence type="predicted"/>
<dbReference type="InterPro" id="IPR052158">
    <property type="entry name" value="INH-QAR"/>
</dbReference>
<evidence type="ECO:0000313" key="5">
    <source>
        <dbReference type="Proteomes" id="UP000297604"/>
    </source>
</evidence>
<feature type="compositionally biased region" description="Basic residues" evidence="1">
    <location>
        <begin position="9"/>
        <end position="22"/>
    </location>
</feature>
<dbReference type="InterPro" id="IPR029062">
    <property type="entry name" value="Class_I_gatase-like"/>
</dbReference>
<dbReference type="Pfam" id="PF01965">
    <property type="entry name" value="DJ-1_PfpI"/>
    <property type="match status" value="1"/>
</dbReference>
<sequence length="484" mass="50309">MVAEPRGRTRERHHTRNHRARRKPLLALDTVPGACPDHLRVPFPPQPLTPAHQEIVVSRIARRIGSITLATTLTITAFAAIAVTGLSQSGAETASAASIGAPPPGPGAVPLPGQFVVAVVLGRSGSDTADVLAPYDVLASSPDFFVYTIAASAAPAVVDGGIWVVPTHTFGEVAAGAAPTPDLVVVPAVNSPAGPEEAAAREFIVNQYNAGARILGICAGSRLLAASGVLDGLRATSHWSRIAALRTSNPEVSWVTGQRYVQDGRVTTTGGVTSGIPGSLKVIADMAGDTEANRVGESIGYPGWKLGGPTEMPVKNFGFEDAAFLMNTAFPWGRPRVAVELKDGVEEIDAAALFEVYGYSQGATTSALSAKGFVTTKHGLVVKTSVLDGATSTVVAGELGAPGSPQGFDAAFEQLSRSSSSSVVQSVSKMIEYPLDRVRQERAPLIAQARTSLLLVLGLLLALGVGMLPAIILGFVRRRRRALA</sequence>
<dbReference type="Proteomes" id="UP000297604">
    <property type="component" value="Unassembled WGS sequence"/>
</dbReference>
<keyword evidence="2" id="KW-0472">Membrane</keyword>
<name>A0ABY2INV4_9MICO</name>
<feature type="transmembrane region" description="Helical" evidence="2">
    <location>
        <begin position="453"/>
        <end position="476"/>
    </location>
</feature>
<reference evidence="4 5" key="1">
    <citation type="submission" date="2019-03" db="EMBL/GenBank/DDBJ databases">
        <title>Genomics of glacier-inhabiting Cryobacterium strains.</title>
        <authorList>
            <person name="Liu Q."/>
            <person name="Xin Y.-H."/>
        </authorList>
    </citation>
    <scope>NUCLEOTIDE SEQUENCE [LARGE SCALE GENOMIC DNA]</scope>
    <source>
        <strain evidence="4 5">MDB1-5</strain>
    </source>
</reference>
<protein>
    <recommendedName>
        <fullName evidence="3">DJ-1/PfpI domain-containing protein</fullName>
    </recommendedName>
</protein>
<evidence type="ECO:0000256" key="1">
    <source>
        <dbReference type="SAM" id="MobiDB-lite"/>
    </source>
</evidence>
<feature type="region of interest" description="Disordered" evidence="1">
    <location>
        <begin position="1"/>
        <end position="22"/>
    </location>
</feature>
<dbReference type="EMBL" id="SOFS01000017">
    <property type="protein sequence ID" value="TFC21139.1"/>
    <property type="molecule type" value="Genomic_DNA"/>
</dbReference>
<accession>A0ABY2INV4</accession>
<comment type="caution">
    <text evidence="4">The sequence shown here is derived from an EMBL/GenBank/DDBJ whole genome shotgun (WGS) entry which is preliminary data.</text>
</comment>
<dbReference type="Gene3D" id="3.40.50.880">
    <property type="match status" value="1"/>
</dbReference>
<organism evidence="4 5">
    <name type="scientific">Cryobacterium glucosi</name>
    <dbReference type="NCBI Taxonomy" id="1259175"/>
    <lineage>
        <taxon>Bacteria</taxon>
        <taxon>Bacillati</taxon>
        <taxon>Actinomycetota</taxon>
        <taxon>Actinomycetes</taxon>
        <taxon>Micrococcales</taxon>
        <taxon>Microbacteriaceae</taxon>
        <taxon>Cryobacterium</taxon>
    </lineage>
</organism>
<feature type="domain" description="DJ-1/PfpI" evidence="3">
    <location>
        <begin position="118"/>
        <end position="276"/>
    </location>
</feature>
<evidence type="ECO:0000256" key="2">
    <source>
        <dbReference type="SAM" id="Phobius"/>
    </source>
</evidence>
<gene>
    <name evidence="4" type="ORF">E3O46_07425</name>
</gene>
<dbReference type="InterPro" id="IPR002818">
    <property type="entry name" value="DJ-1/PfpI"/>
</dbReference>
<evidence type="ECO:0000259" key="3">
    <source>
        <dbReference type="Pfam" id="PF01965"/>
    </source>
</evidence>
<dbReference type="PANTHER" id="PTHR43130">
    <property type="entry name" value="ARAC-FAMILY TRANSCRIPTIONAL REGULATOR"/>
    <property type="match status" value="1"/>
</dbReference>
<keyword evidence="2" id="KW-1133">Transmembrane helix</keyword>
<dbReference type="SUPFAM" id="SSF52317">
    <property type="entry name" value="Class I glutamine amidotransferase-like"/>
    <property type="match status" value="1"/>
</dbReference>